<keyword evidence="2" id="KW-0812">Transmembrane</keyword>
<feature type="transmembrane region" description="Helical" evidence="2">
    <location>
        <begin position="241"/>
        <end position="265"/>
    </location>
</feature>
<protein>
    <submittedName>
        <fullName evidence="3">Type IV secretory system conjugative DNA transfer family protein</fullName>
    </submittedName>
</protein>
<keyword evidence="4" id="KW-1185">Reference proteome</keyword>
<keyword evidence="2" id="KW-1133">Transmembrane helix</keyword>
<dbReference type="EMBL" id="JADNYM010000005">
    <property type="protein sequence ID" value="MBG0738808.1"/>
    <property type="molecule type" value="Genomic_DNA"/>
</dbReference>
<accession>A0A931G4H7</accession>
<evidence type="ECO:0000256" key="1">
    <source>
        <dbReference type="SAM" id="MobiDB-lite"/>
    </source>
</evidence>
<evidence type="ECO:0000313" key="4">
    <source>
        <dbReference type="Proteomes" id="UP000655366"/>
    </source>
</evidence>
<dbReference type="SUPFAM" id="SSF52540">
    <property type="entry name" value="P-loop containing nucleoside triphosphate hydrolases"/>
    <property type="match status" value="1"/>
</dbReference>
<evidence type="ECO:0000256" key="2">
    <source>
        <dbReference type="SAM" id="Phobius"/>
    </source>
</evidence>
<keyword evidence="2" id="KW-0472">Membrane</keyword>
<organism evidence="3 4">
    <name type="scientific">Arthrobacter terrae</name>
    <dbReference type="NCBI Taxonomy" id="2935737"/>
    <lineage>
        <taxon>Bacteria</taxon>
        <taxon>Bacillati</taxon>
        <taxon>Actinomycetota</taxon>
        <taxon>Actinomycetes</taxon>
        <taxon>Micrococcales</taxon>
        <taxon>Micrococcaceae</taxon>
        <taxon>Arthrobacter</taxon>
    </lineage>
</organism>
<dbReference type="AlphaFoldDB" id="A0A931G4H7"/>
<feature type="compositionally biased region" description="Basic and acidic residues" evidence="1">
    <location>
        <begin position="298"/>
        <end position="313"/>
    </location>
</feature>
<feature type="region of interest" description="Disordered" evidence="1">
    <location>
        <begin position="273"/>
        <end position="313"/>
    </location>
</feature>
<gene>
    <name evidence="3" type="ORF">IV500_05160</name>
</gene>
<name>A0A931G4H7_9MICC</name>
<comment type="caution">
    <text evidence="3">The sequence shown here is derived from an EMBL/GenBank/DDBJ whole genome shotgun (WGS) entry which is preliminary data.</text>
</comment>
<feature type="transmembrane region" description="Helical" evidence="2">
    <location>
        <begin position="212"/>
        <end position="229"/>
    </location>
</feature>
<sequence>MFQGMEQRIFRLARAGGIDTNPTTFTQRAGTFASAATNTGQATLLTRREKTGLNGYLILPAASLGTNASLHLAHTVGARAEETTMPEDLGDTPAIGTLNYKPSPALRETQSGIDPTELPRLLANALPEGSWVSVTMRKPSNKERKHYTPWLGNRLGTAVPTHHSTSPTSVVVSITAGGSSKAEVTSLLSQVTAGLPGFDLDSGVRFAPKHHGLLFGFPLGLVLAAATMFGLPQLPAEYAEFIPAAATPFLFVLSGIAAALGLAALTGRVTSPDSKLRNRLAGTNFPAPPTRRGRPRPPRKEQNIKGHTKDANGDRVPFEKYVAASDGDYPLAPDAFMVGPNVVVGMVSPHAGAVSGVAATRARATPPAMLQPIGPLLGTNDDGSAHLSAAALLFGCAIVGKPGSGKSLLIRSLFGWHCLERVNPSDKPGYPGVNNALIAFESKGDGVAKYVQWAHALGDKVLTIDVADARTPAIDLFAIPGDNAAKAVFFTNALKYTFGADAIGARSFPTIVAILTAALSVDARVIDSIEDRDDRILKHGMSPLYYAYQLLAGTSDKVAVQLATGIKALGIKLRERGTPDETLEHAYIAISSLFEDRTESARRPFLEPPRNKFEQLLILEDWWTPSRKKVSWTDILEGHRSVVINTGSSPSGILLDDEQNQQISSLLMYSLQNALKRTCSGWLDQGRSVSIFADELSLLAGTSPEIVAWIRDQGRSYGIRAMLATQRPEQLGAALRNNFLTYSTLISFAQTDVQTAAEVAANVGSNNEWTTEDIQHLEPYHVVVRAEVDQRRQSAFIVKLPNFEADMSSYATTQGYTHEPAGAYPW</sequence>
<dbReference type="Gene3D" id="3.40.50.300">
    <property type="entry name" value="P-loop containing nucleotide triphosphate hydrolases"/>
    <property type="match status" value="1"/>
</dbReference>
<evidence type="ECO:0000313" key="3">
    <source>
        <dbReference type="EMBL" id="MBG0738808.1"/>
    </source>
</evidence>
<dbReference type="InterPro" id="IPR027417">
    <property type="entry name" value="P-loop_NTPase"/>
</dbReference>
<dbReference type="Proteomes" id="UP000655366">
    <property type="component" value="Unassembled WGS sequence"/>
</dbReference>
<proteinExistence type="predicted"/>
<reference evidence="3 4" key="1">
    <citation type="submission" date="2020-11" db="EMBL/GenBank/DDBJ databases">
        <title>Arthrobacter antarcticus sp. nov., isolated from Antarctic Soil.</title>
        <authorList>
            <person name="Li J."/>
        </authorList>
    </citation>
    <scope>NUCLEOTIDE SEQUENCE [LARGE SCALE GENOMIC DNA]</scope>
    <source>
        <strain evidence="3 4">Z1-20</strain>
    </source>
</reference>